<comment type="caution">
    <text evidence="2">The sequence shown here is derived from an EMBL/GenBank/DDBJ whole genome shotgun (WGS) entry which is preliminary data.</text>
</comment>
<feature type="region of interest" description="Disordered" evidence="1">
    <location>
        <begin position="114"/>
        <end position="135"/>
    </location>
</feature>
<accession>A0A0L0N734</accession>
<gene>
    <name evidence="2" type="ORF">TOPH_05467</name>
</gene>
<dbReference type="AlphaFoldDB" id="A0A0L0N734"/>
<keyword evidence="3" id="KW-1185">Reference proteome</keyword>
<sequence length="135" mass="14013">MRTENSANGVSGPQIAEALLGFDEQFDEGLRTEEDDAVAGLDASLYRRHAFSANGHVHAGGDEGHSRRSEPCWLTCGLPCGHGKGSHSGGNHGEGAGIPVEDVLEACMLGGREACGRDSCGPAGAPQSELRDEAR</sequence>
<evidence type="ECO:0000256" key="1">
    <source>
        <dbReference type="SAM" id="MobiDB-lite"/>
    </source>
</evidence>
<evidence type="ECO:0000313" key="3">
    <source>
        <dbReference type="Proteomes" id="UP000036947"/>
    </source>
</evidence>
<proteinExistence type="predicted"/>
<organism evidence="2 3">
    <name type="scientific">Tolypocladium ophioglossoides (strain CBS 100239)</name>
    <name type="common">Snaketongue truffleclub</name>
    <name type="synonym">Elaphocordyceps ophioglossoides</name>
    <dbReference type="NCBI Taxonomy" id="1163406"/>
    <lineage>
        <taxon>Eukaryota</taxon>
        <taxon>Fungi</taxon>
        <taxon>Dikarya</taxon>
        <taxon>Ascomycota</taxon>
        <taxon>Pezizomycotina</taxon>
        <taxon>Sordariomycetes</taxon>
        <taxon>Hypocreomycetidae</taxon>
        <taxon>Hypocreales</taxon>
        <taxon>Ophiocordycipitaceae</taxon>
        <taxon>Tolypocladium</taxon>
    </lineage>
</organism>
<evidence type="ECO:0000313" key="2">
    <source>
        <dbReference type="EMBL" id="KND89829.1"/>
    </source>
</evidence>
<dbReference type="Proteomes" id="UP000036947">
    <property type="component" value="Unassembled WGS sequence"/>
</dbReference>
<name>A0A0L0N734_TOLOC</name>
<dbReference type="EMBL" id="LFRF01000016">
    <property type="protein sequence ID" value="KND89829.1"/>
    <property type="molecule type" value="Genomic_DNA"/>
</dbReference>
<protein>
    <submittedName>
        <fullName evidence="2">Uncharacterized protein</fullName>
    </submittedName>
</protein>
<reference evidence="2 3" key="1">
    <citation type="journal article" date="2015" name="BMC Genomics">
        <title>The genome of the truffle-parasite Tolypocladium ophioglossoides and the evolution of antifungal peptaibiotics.</title>
        <authorList>
            <person name="Quandt C.A."/>
            <person name="Bushley K.E."/>
            <person name="Spatafora J.W."/>
        </authorList>
    </citation>
    <scope>NUCLEOTIDE SEQUENCE [LARGE SCALE GENOMIC DNA]</scope>
    <source>
        <strain evidence="2 3">CBS 100239</strain>
    </source>
</reference>
<dbReference type="OrthoDB" id="5595695at2759"/>